<dbReference type="Proteomes" id="UP000253951">
    <property type="component" value="Chromosome"/>
</dbReference>
<evidence type="ECO:0008006" key="5">
    <source>
        <dbReference type="Google" id="ProtNLM"/>
    </source>
</evidence>
<gene>
    <name evidence="3" type="ORF">DVK85_12595</name>
</gene>
<feature type="signal peptide" evidence="2">
    <location>
        <begin position="1"/>
        <end position="21"/>
    </location>
</feature>
<evidence type="ECO:0000256" key="2">
    <source>
        <dbReference type="SAM" id="SignalP"/>
    </source>
</evidence>
<keyword evidence="4" id="KW-1185">Reference proteome</keyword>
<organism evidence="3 4">
    <name type="scientific">Flavobacterium arcticum</name>
    <dbReference type="NCBI Taxonomy" id="1784713"/>
    <lineage>
        <taxon>Bacteria</taxon>
        <taxon>Pseudomonadati</taxon>
        <taxon>Bacteroidota</taxon>
        <taxon>Flavobacteriia</taxon>
        <taxon>Flavobacteriales</taxon>
        <taxon>Flavobacteriaceae</taxon>
        <taxon>Flavobacterium</taxon>
    </lineage>
</organism>
<reference evidence="3 4" key="1">
    <citation type="submission" date="2018-07" db="EMBL/GenBank/DDBJ databases">
        <title>Complete genome sequence of Flavobacterium arcticum type strain SM1502T.</title>
        <authorList>
            <person name="Li Y."/>
            <person name="Li D.-D."/>
        </authorList>
    </citation>
    <scope>NUCLEOTIDE SEQUENCE [LARGE SCALE GENOMIC DNA]</scope>
    <source>
        <strain evidence="3 4">SM1502</strain>
    </source>
</reference>
<feature type="coiled-coil region" evidence="1">
    <location>
        <begin position="305"/>
        <end position="339"/>
    </location>
</feature>
<proteinExistence type="predicted"/>
<evidence type="ECO:0000313" key="4">
    <source>
        <dbReference type="Proteomes" id="UP000253951"/>
    </source>
</evidence>
<dbReference type="RefSeq" id="WP_114678783.1">
    <property type="nucleotide sequence ID" value="NZ_CP031188.1"/>
</dbReference>
<dbReference type="KEGG" id="fat:DVK85_12595"/>
<sequence>MKTKFFLAAGLLVTAFGYSQTTSYFFPTSGTTLANTPGTVGSAGTYIGAGTGHSVTAQTNWSTFVGFRAGYNTSGNSTMNELAFANTFVGAYAGNENTIGYDNVYIGAVAGRENREGIHNVCIGSEAAVDNTDGSSNVIVGAAAGAQSIGSSNIFIGKQAGFNNQGNQSVFIGHLAGSNEVLGHRLYIANSNTPNPLIYGEFDNNILKFNAQKVGIGFENGGFGDFPTNTLVDYTDYRLFVRGGILAEEVRVRLQAVWADYVFANDYELMPLNEVEQYITDNGHLPNMPSAEEVEEDGIALGNMVKLQQEKIEELTLHLIAQEKEMKELKAQVQLLLNKQ</sequence>
<feature type="chain" id="PRO_5016732055" description="Peptidase S74 domain-containing protein" evidence="2">
    <location>
        <begin position="22"/>
        <end position="340"/>
    </location>
</feature>
<name>A0A345HEL5_9FLAO</name>
<accession>A0A345HEL5</accession>
<evidence type="ECO:0000256" key="1">
    <source>
        <dbReference type="SAM" id="Coils"/>
    </source>
</evidence>
<keyword evidence="2" id="KW-0732">Signal</keyword>
<evidence type="ECO:0000313" key="3">
    <source>
        <dbReference type="EMBL" id="AXG75025.1"/>
    </source>
</evidence>
<dbReference type="AlphaFoldDB" id="A0A345HEL5"/>
<dbReference type="OrthoDB" id="9808753at2"/>
<dbReference type="EMBL" id="CP031188">
    <property type="protein sequence ID" value="AXG75025.1"/>
    <property type="molecule type" value="Genomic_DNA"/>
</dbReference>
<protein>
    <recommendedName>
        <fullName evidence="5">Peptidase S74 domain-containing protein</fullName>
    </recommendedName>
</protein>
<keyword evidence="1" id="KW-0175">Coiled coil</keyword>